<sequence length="68" mass="7398">MLKKCLSLPILWQVSRKGVSVHPVMLVPAMGILGGRHMPGFLQDDIDGTSHAWDLTLQFGVLGDKDVA</sequence>
<protein>
    <submittedName>
        <fullName evidence="1">Uncharacterized protein</fullName>
    </submittedName>
</protein>
<name>A0ABQ1GJ05_9GAMM</name>
<dbReference type="Proteomes" id="UP000620046">
    <property type="component" value="Unassembled WGS sequence"/>
</dbReference>
<gene>
    <name evidence="1" type="ORF">GCM10010981_37350</name>
</gene>
<organism evidence="1 2">
    <name type="scientific">Dyella nitratireducens</name>
    <dbReference type="NCBI Taxonomy" id="1849580"/>
    <lineage>
        <taxon>Bacteria</taxon>
        <taxon>Pseudomonadati</taxon>
        <taxon>Pseudomonadota</taxon>
        <taxon>Gammaproteobacteria</taxon>
        <taxon>Lysobacterales</taxon>
        <taxon>Rhodanobacteraceae</taxon>
        <taxon>Dyella</taxon>
    </lineage>
</organism>
<proteinExistence type="predicted"/>
<dbReference type="EMBL" id="BMJA01000004">
    <property type="protein sequence ID" value="GGA44822.1"/>
    <property type="molecule type" value="Genomic_DNA"/>
</dbReference>
<evidence type="ECO:0000313" key="2">
    <source>
        <dbReference type="Proteomes" id="UP000620046"/>
    </source>
</evidence>
<comment type="caution">
    <text evidence="1">The sequence shown here is derived from an EMBL/GenBank/DDBJ whole genome shotgun (WGS) entry which is preliminary data.</text>
</comment>
<keyword evidence="2" id="KW-1185">Reference proteome</keyword>
<reference evidence="2" key="1">
    <citation type="journal article" date="2019" name="Int. J. Syst. Evol. Microbiol.">
        <title>The Global Catalogue of Microorganisms (GCM) 10K type strain sequencing project: providing services to taxonomists for standard genome sequencing and annotation.</title>
        <authorList>
            <consortium name="The Broad Institute Genomics Platform"/>
            <consortium name="The Broad Institute Genome Sequencing Center for Infectious Disease"/>
            <person name="Wu L."/>
            <person name="Ma J."/>
        </authorList>
    </citation>
    <scope>NUCLEOTIDE SEQUENCE [LARGE SCALE GENOMIC DNA]</scope>
    <source>
        <strain evidence="2">CGMCC 1.15439</strain>
    </source>
</reference>
<evidence type="ECO:0000313" key="1">
    <source>
        <dbReference type="EMBL" id="GGA44822.1"/>
    </source>
</evidence>
<accession>A0ABQ1GJ05</accession>